<dbReference type="InterPro" id="IPR005467">
    <property type="entry name" value="His_kinase_dom"/>
</dbReference>
<evidence type="ECO:0000256" key="4">
    <source>
        <dbReference type="ARBA" id="ARBA00022475"/>
    </source>
</evidence>
<evidence type="ECO:0000256" key="6">
    <source>
        <dbReference type="ARBA" id="ARBA00022679"/>
    </source>
</evidence>
<evidence type="ECO:0000313" key="18">
    <source>
        <dbReference type="Proteomes" id="UP000286208"/>
    </source>
</evidence>
<dbReference type="Pfam" id="PF02518">
    <property type="entry name" value="HATPase_c"/>
    <property type="match status" value="1"/>
</dbReference>
<dbReference type="InterPro" id="IPR004358">
    <property type="entry name" value="Sig_transdc_His_kin-like_C"/>
</dbReference>
<dbReference type="Gene3D" id="3.30.450.20">
    <property type="entry name" value="PAS domain"/>
    <property type="match status" value="2"/>
</dbReference>
<gene>
    <name evidence="17" type="ORF">EGT67_20915</name>
</gene>
<proteinExistence type="predicted"/>
<dbReference type="OrthoDB" id="9792686at2"/>
<dbReference type="PANTHER" id="PTHR44936:SF9">
    <property type="entry name" value="SENSOR PROTEIN CREC"/>
    <property type="match status" value="1"/>
</dbReference>
<dbReference type="InterPro" id="IPR029151">
    <property type="entry name" value="Sensor-like_sf"/>
</dbReference>
<keyword evidence="4" id="KW-1003">Cell membrane</keyword>
<evidence type="ECO:0000256" key="1">
    <source>
        <dbReference type="ARBA" id="ARBA00000085"/>
    </source>
</evidence>
<comment type="subcellular location">
    <subcellularLocation>
        <location evidence="2">Cell membrane</location>
        <topology evidence="2">Multi-pass membrane protein</topology>
    </subcellularLocation>
</comment>
<name>A0A3S3ASM4_9NOCA</name>
<dbReference type="GO" id="GO:0000155">
    <property type="term" value="F:phosphorelay sensor kinase activity"/>
    <property type="evidence" value="ECO:0007669"/>
    <property type="project" value="InterPro"/>
</dbReference>
<sequence length="545" mass="58615">MARAVSRKPLSVARQLLILQLVVLTLVVTALSALTIVDERRDSDEATRREVTGIAETLALSGSTIAALRSPDPTAALQPEVERIRQATGTDFIVVMAPDRTRYTHPDPALIGQRFEGHIERALAGETFTETYSGSLGPSIRAVTPVQADGQLLGLVSVGVTRERIGEQFADGLPPLIGVFGIAVGIAALGSVLVSNRLRRQTLGLDPDQLRRLYEHHDAVLRSISEGLIVFGRDRDGRVRVDVINDEARRLLWLPDGPIIPDQLPETLRRIGPDADEEHDEVHVTADRVLIVGRAPVLWEGRRIGTVVTLRDHTELQSALGELDSARSVAESLRAQAHEYANRLHTIVTMVELGRSDEAVAFTTAELATSQQLIDRLTAAVHEPALAALLLGKATEAAQQGVELTVTEDTALGPTRALSPLELVTVVGNLIDNAIEAARASDEDNPWVEVTVAEEDSKLVIRVADSGPGMDPETLARATTHGYSTKPVDGRPARQRGLGLALVAQVVARHGGRLRTEPSLAGMLVIEIPLSTATGRDDTGKDGDR</sequence>
<evidence type="ECO:0000256" key="8">
    <source>
        <dbReference type="ARBA" id="ARBA00022741"/>
    </source>
</evidence>
<dbReference type="RefSeq" id="WP_127918030.1">
    <property type="nucleotide sequence ID" value="NZ_RKLP01000012.1"/>
</dbReference>
<dbReference type="InterPro" id="IPR016120">
    <property type="entry name" value="Sig_transdc_His_kin_SpoOB"/>
</dbReference>
<evidence type="ECO:0000256" key="3">
    <source>
        <dbReference type="ARBA" id="ARBA00012438"/>
    </source>
</evidence>
<protein>
    <recommendedName>
        <fullName evidence="3">histidine kinase</fullName>
        <ecNumber evidence="3">2.7.13.3</ecNumber>
    </recommendedName>
</protein>
<dbReference type="Proteomes" id="UP000286208">
    <property type="component" value="Unassembled WGS sequence"/>
</dbReference>
<evidence type="ECO:0000256" key="13">
    <source>
        <dbReference type="ARBA" id="ARBA00023136"/>
    </source>
</evidence>
<dbReference type="EMBL" id="RKLP01000012">
    <property type="protein sequence ID" value="RVW07447.1"/>
    <property type="molecule type" value="Genomic_DNA"/>
</dbReference>
<feature type="coiled-coil region" evidence="14">
    <location>
        <begin position="316"/>
        <end position="343"/>
    </location>
</feature>
<comment type="catalytic activity">
    <reaction evidence="1">
        <text>ATP + protein L-histidine = ADP + protein N-phospho-L-histidine.</text>
        <dbReference type="EC" id="2.7.13.3"/>
    </reaction>
</comment>
<evidence type="ECO:0000256" key="9">
    <source>
        <dbReference type="ARBA" id="ARBA00022777"/>
    </source>
</evidence>
<keyword evidence="10" id="KW-0067">ATP-binding</keyword>
<dbReference type="PROSITE" id="PS50109">
    <property type="entry name" value="HIS_KIN"/>
    <property type="match status" value="1"/>
</dbReference>
<keyword evidence="12" id="KW-0902">Two-component regulatory system</keyword>
<dbReference type="SUPFAM" id="SSF103190">
    <property type="entry name" value="Sensory domain-like"/>
    <property type="match status" value="1"/>
</dbReference>
<dbReference type="PANTHER" id="PTHR44936">
    <property type="entry name" value="SENSOR PROTEIN CREC"/>
    <property type="match status" value="1"/>
</dbReference>
<keyword evidence="6" id="KW-0808">Transferase</keyword>
<evidence type="ECO:0000256" key="15">
    <source>
        <dbReference type="SAM" id="Phobius"/>
    </source>
</evidence>
<evidence type="ECO:0000256" key="10">
    <source>
        <dbReference type="ARBA" id="ARBA00022840"/>
    </source>
</evidence>
<keyword evidence="11 15" id="KW-1133">Transmembrane helix</keyword>
<dbReference type="GO" id="GO:0005886">
    <property type="term" value="C:plasma membrane"/>
    <property type="evidence" value="ECO:0007669"/>
    <property type="project" value="UniProtKB-SubCell"/>
</dbReference>
<evidence type="ECO:0000256" key="5">
    <source>
        <dbReference type="ARBA" id="ARBA00022553"/>
    </source>
</evidence>
<keyword evidence="9 17" id="KW-0418">Kinase</keyword>
<evidence type="ECO:0000256" key="7">
    <source>
        <dbReference type="ARBA" id="ARBA00022692"/>
    </source>
</evidence>
<dbReference type="Pfam" id="PF17203">
    <property type="entry name" value="sCache_3_2"/>
    <property type="match status" value="1"/>
</dbReference>
<reference evidence="17 18" key="1">
    <citation type="submission" date="2018-11" db="EMBL/GenBank/DDBJ databases">
        <title>Rhodococcus spongicola sp. nov. and Rhodococcus xishaensis sp. nov. from marine sponges.</title>
        <authorList>
            <person name="Li L."/>
            <person name="Lin H.W."/>
        </authorList>
    </citation>
    <scope>NUCLEOTIDE SEQUENCE [LARGE SCALE GENOMIC DNA]</scope>
    <source>
        <strain evidence="17 18">CCTCC AB2014297</strain>
    </source>
</reference>
<comment type="caution">
    <text evidence="17">The sequence shown here is derived from an EMBL/GenBank/DDBJ whole genome shotgun (WGS) entry which is preliminary data.</text>
</comment>
<dbReference type="Gene3D" id="3.30.565.10">
    <property type="entry name" value="Histidine kinase-like ATPase, C-terminal domain"/>
    <property type="match status" value="1"/>
</dbReference>
<keyword evidence="18" id="KW-1185">Reference proteome</keyword>
<keyword evidence="5" id="KW-0597">Phosphoprotein</keyword>
<dbReference type="InterPro" id="IPR050980">
    <property type="entry name" value="2C_sensor_his_kinase"/>
</dbReference>
<dbReference type="InterPro" id="IPR036890">
    <property type="entry name" value="HATPase_C_sf"/>
</dbReference>
<dbReference type="EC" id="2.7.13.3" evidence="3"/>
<dbReference type="GO" id="GO:0005524">
    <property type="term" value="F:ATP binding"/>
    <property type="evidence" value="ECO:0007669"/>
    <property type="project" value="UniProtKB-KW"/>
</dbReference>
<keyword evidence="14" id="KW-0175">Coiled coil</keyword>
<dbReference type="InterPro" id="IPR003594">
    <property type="entry name" value="HATPase_dom"/>
</dbReference>
<dbReference type="InterPro" id="IPR033463">
    <property type="entry name" value="sCache_3"/>
</dbReference>
<evidence type="ECO:0000256" key="12">
    <source>
        <dbReference type="ARBA" id="ARBA00023012"/>
    </source>
</evidence>
<organism evidence="17 18">
    <name type="scientific">Prescottella agglutinans</name>
    <dbReference type="NCBI Taxonomy" id="1644129"/>
    <lineage>
        <taxon>Bacteria</taxon>
        <taxon>Bacillati</taxon>
        <taxon>Actinomycetota</taxon>
        <taxon>Actinomycetes</taxon>
        <taxon>Mycobacteriales</taxon>
        <taxon>Nocardiaceae</taxon>
        <taxon>Prescottella</taxon>
    </lineage>
</organism>
<feature type="transmembrane region" description="Helical" evidence="15">
    <location>
        <begin position="172"/>
        <end position="194"/>
    </location>
</feature>
<feature type="domain" description="Histidine kinase" evidence="16">
    <location>
        <begin position="335"/>
        <end position="532"/>
    </location>
</feature>
<evidence type="ECO:0000256" key="2">
    <source>
        <dbReference type="ARBA" id="ARBA00004651"/>
    </source>
</evidence>
<evidence type="ECO:0000259" key="16">
    <source>
        <dbReference type="PROSITE" id="PS50109"/>
    </source>
</evidence>
<dbReference type="AlphaFoldDB" id="A0A3S3ASM4"/>
<dbReference type="SMART" id="SM00387">
    <property type="entry name" value="HATPase_c"/>
    <property type="match status" value="1"/>
</dbReference>
<dbReference type="PRINTS" id="PR00344">
    <property type="entry name" value="BCTRLSENSOR"/>
</dbReference>
<evidence type="ECO:0000256" key="11">
    <source>
        <dbReference type="ARBA" id="ARBA00022989"/>
    </source>
</evidence>
<keyword evidence="7 15" id="KW-0812">Transmembrane</keyword>
<keyword evidence="13 15" id="KW-0472">Membrane</keyword>
<dbReference type="SUPFAM" id="SSF55890">
    <property type="entry name" value="Sporulation response regulatory protein Spo0B"/>
    <property type="match status" value="1"/>
</dbReference>
<keyword evidence="8" id="KW-0547">Nucleotide-binding</keyword>
<evidence type="ECO:0000313" key="17">
    <source>
        <dbReference type="EMBL" id="RVW07447.1"/>
    </source>
</evidence>
<dbReference type="SUPFAM" id="SSF55874">
    <property type="entry name" value="ATPase domain of HSP90 chaperone/DNA topoisomerase II/histidine kinase"/>
    <property type="match status" value="1"/>
</dbReference>
<accession>A0A3S3ASM4</accession>
<evidence type="ECO:0000256" key="14">
    <source>
        <dbReference type="SAM" id="Coils"/>
    </source>
</evidence>